<dbReference type="Pfam" id="PF14955">
    <property type="entry name" value="MRP-S24"/>
    <property type="match status" value="1"/>
</dbReference>
<evidence type="ECO:0000313" key="8">
    <source>
        <dbReference type="EMBL" id="CAG5111857.1"/>
    </source>
</evidence>
<evidence type="ECO:0000256" key="3">
    <source>
        <dbReference type="ARBA" id="ARBA00022946"/>
    </source>
</evidence>
<evidence type="ECO:0000256" key="6">
    <source>
        <dbReference type="ARBA" id="ARBA00023274"/>
    </source>
</evidence>
<feature type="compositionally biased region" description="Basic residues" evidence="7">
    <location>
        <begin position="258"/>
        <end position="267"/>
    </location>
</feature>
<dbReference type="PANTHER" id="PTHR21244:SF1">
    <property type="entry name" value="SMALL RIBOSOMAL SUBUNIT PROTEIN US3M"/>
    <property type="match status" value="1"/>
</dbReference>
<evidence type="ECO:0000256" key="2">
    <source>
        <dbReference type="ARBA" id="ARBA00010761"/>
    </source>
</evidence>
<name>A0ABN7T921_OIKDI</name>
<feature type="compositionally biased region" description="Basic and acidic residues" evidence="7">
    <location>
        <begin position="268"/>
        <end position="277"/>
    </location>
</feature>
<keyword evidence="4" id="KW-0689">Ribosomal protein</keyword>
<gene>
    <name evidence="8" type="ORF">OKIOD_LOCUS14893</name>
</gene>
<reference evidence="8 9" key="1">
    <citation type="submission" date="2021-04" db="EMBL/GenBank/DDBJ databases">
        <authorList>
            <person name="Bliznina A."/>
        </authorList>
    </citation>
    <scope>NUCLEOTIDE SEQUENCE [LARGE SCALE GENOMIC DNA]</scope>
</reference>
<comment type="similarity">
    <text evidence="2">Belongs to the universal ribosomal protein uS3 family.</text>
</comment>
<dbReference type="EMBL" id="OU015567">
    <property type="protein sequence ID" value="CAG5111857.1"/>
    <property type="molecule type" value="Genomic_DNA"/>
</dbReference>
<keyword evidence="6" id="KW-0687">Ribonucleoprotein</keyword>
<feature type="compositionally biased region" description="Polar residues" evidence="7">
    <location>
        <begin position="287"/>
        <end position="298"/>
    </location>
</feature>
<evidence type="ECO:0000256" key="7">
    <source>
        <dbReference type="SAM" id="MobiDB-lite"/>
    </source>
</evidence>
<feature type="compositionally biased region" description="Basic and acidic residues" evidence="7">
    <location>
        <begin position="240"/>
        <end position="250"/>
    </location>
</feature>
<keyword evidence="3" id="KW-0809">Transit peptide</keyword>
<keyword evidence="5" id="KW-0496">Mitochondrion</keyword>
<feature type="region of interest" description="Disordered" evidence="7">
    <location>
        <begin position="224"/>
        <end position="321"/>
    </location>
</feature>
<dbReference type="Proteomes" id="UP001158576">
    <property type="component" value="Chromosome 2"/>
</dbReference>
<evidence type="ECO:0000313" key="9">
    <source>
        <dbReference type="Proteomes" id="UP001158576"/>
    </source>
</evidence>
<protein>
    <submittedName>
        <fullName evidence="8">Oidioi.mRNA.OKI2018_I69.chr2.g6128.t1.cds</fullName>
    </submittedName>
</protein>
<dbReference type="InterPro" id="IPR026146">
    <property type="entry name" value="Ribosomal_uS3m"/>
</dbReference>
<evidence type="ECO:0000256" key="4">
    <source>
        <dbReference type="ARBA" id="ARBA00022980"/>
    </source>
</evidence>
<accession>A0ABN7T921</accession>
<sequence>MITLRPPPQSIARQVRLLSQTQQLAGNNRRMAKEKQSLDGDKPLTYERRFKPHRINRIKQFQCVNTTNLKDFGFDLHGDNHAENAIYEDLFIKKFLHGVFWHQLIPEQGIAILRRLNEIEIVVTITETHNPLTKPVVDPPGNILTKQRPIKMEPGTVGDFYFKAGFVETILSHQLKRNVTCTMKFAYRDQTHYSYCSTDESLNQQSLFAQIKQLDNSLGSYWNVAPETDSTGRRPRKKTERLQIEEETKSNGDPNSPVKRKQQSRKTKKEELKREAGVDVSDDESFKSGSNDRSTHQGSDFEDFDEPRDVPTSLTGAKKRKKLCGTLTPSELIKDVSKHLMESYNSQPLLLKSEKTILCHIKDEDFEEKTKPQICRSPSPDRTLPISKKAEQELKLSLKKRLADRRILERDPNSEAFKAVVAAKASLYEFLSKNFNNDGTRKKPAKA</sequence>
<evidence type="ECO:0000256" key="5">
    <source>
        <dbReference type="ARBA" id="ARBA00023128"/>
    </source>
</evidence>
<organism evidence="8 9">
    <name type="scientific">Oikopleura dioica</name>
    <name type="common">Tunicate</name>
    <dbReference type="NCBI Taxonomy" id="34765"/>
    <lineage>
        <taxon>Eukaryota</taxon>
        <taxon>Metazoa</taxon>
        <taxon>Chordata</taxon>
        <taxon>Tunicata</taxon>
        <taxon>Appendicularia</taxon>
        <taxon>Copelata</taxon>
        <taxon>Oikopleuridae</taxon>
        <taxon>Oikopleura</taxon>
    </lineage>
</organism>
<comment type="subcellular location">
    <subcellularLocation>
        <location evidence="1">Mitochondrion</location>
    </subcellularLocation>
</comment>
<dbReference type="PANTHER" id="PTHR21244">
    <property type="entry name" value="MITOCHONDRIAL 28S RIBOSOMAL PROTEIN S24"/>
    <property type="match status" value="1"/>
</dbReference>
<evidence type="ECO:0000256" key="1">
    <source>
        <dbReference type="ARBA" id="ARBA00004173"/>
    </source>
</evidence>
<proteinExistence type="inferred from homology"/>
<keyword evidence="9" id="KW-1185">Reference proteome</keyword>